<evidence type="ECO:0000256" key="2">
    <source>
        <dbReference type="SAM" id="Phobius"/>
    </source>
</evidence>
<feature type="compositionally biased region" description="Low complexity" evidence="1">
    <location>
        <begin position="237"/>
        <end position="258"/>
    </location>
</feature>
<evidence type="ECO:0000313" key="3">
    <source>
        <dbReference type="EMBL" id="EAA18510.1"/>
    </source>
</evidence>
<dbReference type="EMBL" id="AABL01002119">
    <property type="protein sequence ID" value="EAA18510.1"/>
    <property type="molecule type" value="Genomic_DNA"/>
</dbReference>
<keyword evidence="2" id="KW-0812">Transmembrane</keyword>
<gene>
    <name evidence="3" type="ORF">PY06317</name>
</gene>
<feature type="region of interest" description="Disordered" evidence="1">
    <location>
        <begin position="217"/>
        <end position="300"/>
    </location>
</feature>
<dbReference type="PaxDb" id="73239-Q7RB31"/>
<proteinExistence type="predicted"/>
<name>Q7RB31_PLAYO</name>
<dbReference type="InterPro" id="IPR006477">
    <property type="entry name" value="Yir_bir_cir"/>
</dbReference>
<evidence type="ECO:0000313" key="4">
    <source>
        <dbReference type="Proteomes" id="UP000008553"/>
    </source>
</evidence>
<keyword evidence="2" id="KW-0472">Membrane</keyword>
<protein>
    <submittedName>
        <fullName evidence="3">Uncharacterized protein</fullName>
    </submittedName>
</protein>
<dbReference type="Pfam" id="PF06022">
    <property type="entry name" value="Cir_Bir_Yir"/>
    <property type="match status" value="1"/>
</dbReference>
<dbReference type="Proteomes" id="UP000008553">
    <property type="component" value="Unassembled WGS sequence"/>
</dbReference>
<evidence type="ECO:0000256" key="1">
    <source>
        <dbReference type="SAM" id="MobiDB-lite"/>
    </source>
</evidence>
<organism evidence="3 4">
    <name type="scientific">Plasmodium yoelii yoelii</name>
    <dbReference type="NCBI Taxonomy" id="73239"/>
    <lineage>
        <taxon>Eukaryota</taxon>
        <taxon>Sar</taxon>
        <taxon>Alveolata</taxon>
        <taxon>Apicomplexa</taxon>
        <taxon>Aconoidasida</taxon>
        <taxon>Haemosporida</taxon>
        <taxon>Plasmodiidae</taxon>
        <taxon>Plasmodium</taxon>
        <taxon>Plasmodium (Vinckeia)</taxon>
    </lineage>
</organism>
<dbReference type="InParanoid" id="Q7RB31"/>
<keyword evidence="2" id="KW-1133">Transmembrane helix</keyword>
<comment type="caution">
    <text evidence="3">The sequence shown here is derived from an EMBL/GenBank/DDBJ whole genome shotgun (WGS) entry which is preliminary data.</text>
</comment>
<reference evidence="3 4" key="1">
    <citation type="journal article" date="2002" name="Nature">
        <title>Genome sequence and comparative analysis of the model rodent malaria parasite Plasmodium yoelii yoelii.</title>
        <authorList>
            <person name="Carlton J.M."/>
            <person name="Angiuoli S.V."/>
            <person name="Suh B.B."/>
            <person name="Kooij T.W."/>
            <person name="Pertea M."/>
            <person name="Silva J.C."/>
            <person name="Ermolaeva M.D."/>
            <person name="Allen J.E."/>
            <person name="Selengut J.D."/>
            <person name="Koo H.L."/>
            <person name="Peterson J.D."/>
            <person name="Pop M."/>
            <person name="Kosack D.S."/>
            <person name="Shumway M.F."/>
            <person name="Bidwell S.L."/>
            <person name="Shallom S.J."/>
            <person name="van Aken S.E."/>
            <person name="Riedmuller S.B."/>
            <person name="Feldblyum T.V."/>
            <person name="Cho J.K."/>
            <person name="Quackenbush J."/>
            <person name="Sedegah M."/>
            <person name="Shoaibi A."/>
            <person name="Cummings L.M."/>
            <person name="Florens L."/>
            <person name="Yates J.R."/>
            <person name="Raine J.D."/>
            <person name="Sinden R.E."/>
            <person name="Harris M.A."/>
            <person name="Cunningham D.A."/>
            <person name="Preiser P.R."/>
            <person name="Bergman L.W."/>
            <person name="Vaidya A.B."/>
            <person name="van Lin L.H."/>
            <person name="Janse C.J."/>
            <person name="Waters A.P."/>
            <person name="Smith H.O."/>
            <person name="White O.R."/>
            <person name="Salzberg S.L."/>
            <person name="Venter J.C."/>
            <person name="Fraser C.M."/>
            <person name="Hoffman S.L."/>
            <person name="Gardner M.J."/>
            <person name="Carucci D.J."/>
        </authorList>
    </citation>
    <scope>NUCLEOTIDE SEQUENCE [LARGE SCALE GENOMIC DNA]</scope>
    <source>
        <strain evidence="3 4">17XNL</strain>
    </source>
</reference>
<feature type="transmembrane region" description="Helical" evidence="2">
    <location>
        <begin position="315"/>
        <end position="334"/>
    </location>
</feature>
<accession>Q7RB31</accession>
<feature type="compositionally biased region" description="Polar residues" evidence="1">
    <location>
        <begin position="259"/>
        <end position="273"/>
    </location>
</feature>
<sequence length="341" mass="39026">MLWLSNKTKLIKNGTYGSVSEFYVTFIKDNENYKEYLDKINNKKIMNIKIDEMQKLYELLNELYNAITKYTKDSSNFSGSNLANKWEEQSNQFVDKKSKIFEDEYYCDVLLTLKNAYEKFKNDNNNPSELPKLKEIEEINDCKKLCKEATNSCKVISVDFQEIVNGKKYFEKGEDTLRYIDVLYEKSSSTLKNVYYKSIKFDGITISYVNEQLKKDTETSTLGKGIPEQKCSGGESLSGKENSSETSSPSSTEQTRTSQLPQESSEKGSYNQKNDQEEPQKSIPKSIVRPGNPETEVTGNETEIGDNVLKKYKEIGISIIVFLIPIALAIMYNVNKTKKTV</sequence>
<keyword evidence="4" id="KW-1185">Reference proteome</keyword>
<dbReference type="AlphaFoldDB" id="Q7RB31"/>